<evidence type="ECO:0000313" key="3">
    <source>
        <dbReference type="Proteomes" id="UP000461768"/>
    </source>
</evidence>
<dbReference type="InterPro" id="IPR011765">
    <property type="entry name" value="Pept_M16_N"/>
</dbReference>
<dbReference type="Pfam" id="PF08367">
    <property type="entry name" value="M16C_assoc"/>
    <property type="match status" value="1"/>
</dbReference>
<dbReference type="FunFam" id="3.30.830.10:FF:000034">
    <property type="entry name" value="presequence protease 1, chloroplastic/mitochondrial"/>
    <property type="match status" value="1"/>
</dbReference>
<dbReference type="OrthoDB" id="9762027at2"/>
<evidence type="ECO:0000259" key="1">
    <source>
        <dbReference type="SMART" id="SM01264"/>
    </source>
</evidence>
<dbReference type="InterPro" id="IPR011249">
    <property type="entry name" value="Metalloenz_LuxS/M16"/>
</dbReference>
<dbReference type="GO" id="GO:0016485">
    <property type="term" value="P:protein processing"/>
    <property type="evidence" value="ECO:0007669"/>
    <property type="project" value="TreeGrafter"/>
</dbReference>
<dbReference type="Pfam" id="PF22516">
    <property type="entry name" value="PreP_C"/>
    <property type="match status" value="1"/>
</dbReference>
<reference evidence="2 3" key="2">
    <citation type="submission" date="2020-02" db="EMBL/GenBank/DDBJ databases">
        <title>Candidatus Galacturonibacter soehngenii shows hetero-acetogenic catabolism of galacturonic acid but lacks a canonical carbon monoxide dehydrogenase/acetyl-CoA synthase complex.</title>
        <authorList>
            <person name="Diender M."/>
            <person name="Stouten G.R."/>
            <person name="Petersen J.F."/>
            <person name="Nielsen P.H."/>
            <person name="Dueholm M.S."/>
            <person name="Pronk J.T."/>
            <person name="Van Loosdrecht M.C.M."/>
        </authorList>
    </citation>
    <scope>NUCLEOTIDE SEQUENCE [LARGE SCALE GENOMIC DNA]</scope>
    <source>
        <strain evidence="2">GalUA</strain>
    </source>
</reference>
<dbReference type="GO" id="GO:0046872">
    <property type="term" value="F:metal ion binding"/>
    <property type="evidence" value="ECO:0007669"/>
    <property type="project" value="InterPro"/>
</dbReference>
<name>A0A7V7QJ06_9FIRM</name>
<dbReference type="InterPro" id="IPR013578">
    <property type="entry name" value="Peptidase_M16C_assoc"/>
</dbReference>
<dbReference type="PANTHER" id="PTHR43016">
    <property type="entry name" value="PRESEQUENCE PROTEASE"/>
    <property type="match status" value="1"/>
</dbReference>
<dbReference type="Proteomes" id="UP000461768">
    <property type="component" value="Unassembled WGS sequence"/>
</dbReference>
<dbReference type="SUPFAM" id="SSF63411">
    <property type="entry name" value="LuxS/MPP-like metallohydrolase"/>
    <property type="match status" value="4"/>
</dbReference>
<dbReference type="Pfam" id="PF05193">
    <property type="entry name" value="Peptidase_M16_C"/>
    <property type="match status" value="1"/>
</dbReference>
<keyword evidence="3" id="KW-1185">Reference proteome</keyword>
<dbReference type="PANTHER" id="PTHR43016:SF13">
    <property type="entry name" value="PRESEQUENCE PROTEASE, MITOCHONDRIAL"/>
    <property type="match status" value="1"/>
</dbReference>
<dbReference type="GO" id="GO:0004222">
    <property type="term" value="F:metalloendopeptidase activity"/>
    <property type="evidence" value="ECO:0007669"/>
    <property type="project" value="TreeGrafter"/>
</dbReference>
<reference evidence="2 3" key="1">
    <citation type="submission" date="2019-09" db="EMBL/GenBank/DDBJ databases">
        <authorList>
            <person name="Valk L.C."/>
        </authorList>
    </citation>
    <scope>NUCLEOTIDE SEQUENCE [LARGE SCALE GENOMIC DNA]</scope>
    <source>
        <strain evidence="2">GalUA</strain>
    </source>
</reference>
<dbReference type="RefSeq" id="WP_151143916.1">
    <property type="nucleotide sequence ID" value="NZ_WAGX01000005.1"/>
</dbReference>
<dbReference type="InterPro" id="IPR055130">
    <property type="entry name" value="PreP_C"/>
</dbReference>
<proteinExistence type="predicted"/>
<dbReference type="Gene3D" id="3.30.830.10">
    <property type="entry name" value="Metalloenzyme, LuxS/M16 peptidase-like"/>
    <property type="match status" value="4"/>
</dbReference>
<dbReference type="SMART" id="SM01264">
    <property type="entry name" value="M16C_associated"/>
    <property type="match status" value="1"/>
</dbReference>
<dbReference type="EMBL" id="WAGX01000005">
    <property type="protein sequence ID" value="KAB1437500.1"/>
    <property type="molecule type" value="Genomic_DNA"/>
</dbReference>
<organism evidence="2 3">
    <name type="scientific">Candidatus Galacturonatibacter soehngenii</name>
    <dbReference type="NCBI Taxonomy" id="2307010"/>
    <lineage>
        <taxon>Bacteria</taxon>
        <taxon>Bacillati</taxon>
        <taxon>Bacillota</taxon>
        <taxon>Clostridia</taxon>
        <taxon>Lachnospirales</taxon>
        <taxon>Lachnospiraceae</taxon>
        <taxon>Candidatus Galacturonatibacter</taxon>
    </lineage>
</organism>
<dbReference type="Pfam" id="PF00675">
    <property type="entry name" value="Peptidase_M16"/>
    <property type="match status" value="1"/>
</dbReference>
<sequence>MDINDIKEYQVVEKREIKDLNSFGYILKHKKSGARIAILKNDDENKVFYVGFRTPPNDDTGLPHILEHSVLCGSEKFPAKDPFVELVKGSLNTFLNAMTYPDKTIYPIASCNDKDYQNLMHVYMDAVFHPNIYKKEEIFKQEGWHYDLESEDAKLKINGVVYNEMKGAFSSPEGVLGRLVLKSLFPDTSYARESGGEPSKIPELTYDKFIEFHKTYYHPSNSYIYLYGDIDIAEKLKWLDKEYLGKYDTISINSEIKCQKPFEKIVEVKEKYSITESEPLEDNTFLAYNMVVGTSLDVELYLAFQILEYALLSAPGAPLKQALLDAKIGKDIMGSYDNGTLQPIFSIVAKNSNTGLKDKFIQIILDTLSDIVKKGLDGKALKAGINYNEFRYREADFGNYPKGLMYGLQMLDSWLYDDKKPFIHIEALKTFEFLKSQIGTGYYENLIRDYLINNKHASIVIVEPERGLTAKNDKILSDKLKKYKDGLSKEEIQKLIEDTKALEVYQETPSTKEELEAIPMLKREDMKKEASPIYNEIKTIHGIEVVHHNLFTNGIGYLELLFDAGKVSNELIPYMGILKSVLGYIDTKNYSYGDLYNEININTGGITNVINIFPDLKSKGEFKVKFHIRSKALYEKVDYSFKMMKEILLNSKLEDEKRLYEIIAQLKSRLQMTLNSSGHSVSVMRGCSYFSPVSYYSDLMGGIEFFRVIEKIESDFDNQKTNLINKLKELMHIIFRPENLMISYTANDTGFEYLEREIESFKSCLYTNDYVEGKFVPELSKKNEGFKSSSKVQYVARCGNFRSKNFEYTGALKMLKVILSYDYLWNNVRVKGGAYGCMSNFAITGDSYLVSYRDPNLKKTNEIYNGTANYLRSFQADERDMTKFIIGTISDMDVPQTPMGKGIRSLSAYLSNLTYEQMQKERNQILNATVEDIQALGDIVDAVLEDNAICVIGNENKLEKEKDLFKHLENLYRN</sequence>
<dbReference type="InterPro" id="IPR007863">
    <property type="entry name" value="Peptidase_M16_C"/>
</dbReference>
<feature type="domain" description="Peptidase M16C associated" evidence="1">
    <location>
        <begin position="462"/>
        <end position="712"/>
    </location>
</feature>
<gene>
    <name evidence="2" type="ORF">F7O84_07780</name>
</gene>
<evidence type="ECO:0000313" key="2">
    <source>
        <dbReference type="EMBL" id="KAB1437500.1"/>
    </source>
</evidence>
<comment type="caution">
    <text evidence="2">The sequence shown here is derived from an EMBL/GenBank/DDBJ whole genome shotgun (WGS) entry which is preliminary data.</text>
</comment>
<accession>A0A7V7QJ06</accession>
<dbReference type="AlphaFoldDB" id="A0A7V7QJ06"/>
<protein>
    <submittedName>
        <fullName evidence="2">Insulinase family protein</fullName>
    </submittedName>
</protein>